<name>A0A645D388_9ZZZZ</name>
<organism evidence="1">
    <name type="scientific">bioreactor metagenome</name>
    <dbReference type="NCBI Taxonomy" id="1076179"/>
    <lineage>
        <taxon>unclassified sequences</taxon>
        <taxon>metagenomes</taxon>
        <taxon>ecological metagenomes</taxon>
    </lineage>
</organism>
<comment type="caution">
    <text evidence="1">The sequence shown here is derived from an EMBL/GenBank/DDBJ whole genome shotgun (WGS) entry which is preliminary data.</text>
</comment>
<proteinExistence type="predicted"/>
<dbReference type="EMBL" id="VSSQ01032415">
    <property type="protein sequence ID" value="MPM83669.1"/>
    <property type="molecule type" value="Genomic_DNA"/>
</dbReference>
<sequence length="61" mass="6903">MYSTDAALPNCSNKIVWIGLGLQSERKEIRKVFVYNRVRFIATALAVPLHTAELLHFSIIS</sequence>
<dbReference type="AlphaFoldDB" id="A0A645D388"/>
<evidence type="ECO:0000313" key="1">
    <source>
        <dbReference type="EMBL" id="MPM83669.1"/>
    </source>
</evidence>
<protein>
    <submittedName>
        <fullName evidence="1">Uncharacterized protein</fullName>
    </submittedName>
</protein>
<gene>
    <name evidence="1" type="ORF">SDC9_130738</name>
</gene>
<accession>A0A645D388</accession>
<reference evidence="1" key="1">
    <citation type="submission" date="2019-08" db="EMBL/GenBank/DDBJ databases">
        <authorList>
            <person name="Kucharzyk K."/>
            <person name="Murdoch R.W."/>
            <person name="Higgins S."/>
            <person name="Loffler F."/>
        </authorList>
    </citation>
    <scope>NUCLEOTIDE SEQUENCE</scope>
</reference>